<dbReference type="InterPro" id="IPR036412">
    <property type="entry name" value="HAD-like_sf"/>
</dbReference>
<evidence type="ECO:0000313" key="9">
    <source>
        <dbReference type="EMBL" id="VFQ78904.1"/>
    </source>
</evidence>
<evidence type="ECO:0000256" key="3">
    <source>
        <dbReference type="ARBA" id="ARBA00022801"/>
    </source>
</evidence>
<dbReference type="Pfam" id="PF03031">
    <property type="entry name" value="NIF"/>
    <property type="match status" value="1"/>
</dbReference>
<feature type="region of interest" description="Disordered" evidence="7">
    <location>
        <begin position="121"/>
        <end position="149"/>
    </location>
</feature>
<dbReference type="SUPFAM" id="SSF56784">
    <property type="entry name" value="HAD-like"/>
    <property type="match status" value="1"/>
</dbReference>
<dbReference type="EMBL" id="OOIL02001869">
    <property type="protein sequence ID" value="VFQ78904.1"/>
    <property type="molecule type" value="Genomic_DNA"/>
</dbReference>
<dbReference type="InterPro" id="IPR004274">
    <property type="entry name" value="FCP1_dom"/>
</dbReference>
<dbReference type="EC" id="3.1.3.16" evidence="2"/>
<proteinExistence type="predicted"/>
<comment type="subcellular location">
    <subcellularLocation>
        <location evidence="1">Nucleus</location>
    </subcellularLocation>
</comment>
<dbReference type="PANTHER" id="PTHR23081">
    <property type="entry name" value="RNA POLYMERASE II CTD PHOSPHATASE"/>
    <property type="match status" value="1"/>
</dbReference>
<feature type="compositionally biased region" description="Gly residues" evidence="7">
    <location>
        <begin position="124"/>
        <end position="137"/>
    </location>
</feature>
<dbReference type="Proteomes" id="UP000595140">
    <property type="component" value="Unassembled WGS sequence"/>
</dbReference>
<dbReference type="GO" id="GO:0005634">
    <property type="term" value="C:nucleus"/>
    <property type="evidence" value="ECO:0007669"/>
    <property type="project" value="UniProtKB-SubCell"/>
</dbReference>
<sequence>MGSSGRRDDKEALMQSLLGRKKLHLVLDLDHTLVHCVPVSKLTVQDSANVEMMMIKNPAAGDTHLLDGGALVLKLRPGVRSFLEKASTMFDLSIYILHHGHPPLRQSGRRQTCPSRVIREGDIEGGLHGGEAEGAGRGPVAPEGRAGGG</sequence>
<dbReference type="Gene3D" id="3.40.50.1000">
    <property type="entry name" value="HAD superfamily/HAD-like"/>
    <property type="match status" value="1"/>
</dbReference>
<comment type="catalytic activity">
    <reaction evidence="5">
        <text>O-phospho-L-seryl-[protein] + H2O = L-seryl-[protein] + phosphate</text>
        <dbReference type="Rhea" id="RHEA:20629"/>
        <dbReference type="Rhea" id="RHEA-COMP:9863"/>
        <dbReference type="Rhea" id="RHEA-COMP:11604"/>
        <dbReference type="ChEBI" id="CHEBI:15377"/>
        <dbReference type="ChEBI" id="CHEBI:29999"/>
        <dbReference type="ChEBI" id="CHEBI:43474"/>
        <dbReference type="ChEBI" id="CHEBI:83421"/>
        <dbReference type="EC" id="3.1.3.16"/>
    </reaction>
</comment>
<comment type="catalytic activity">
    <reaction evidence="6">
        <text>O-phospho-L-threonyl-[protein] + H2O = L-threonyl-[protein] + phosphate</text>
        <dbReference type="Rhea" id="RHEA:47004"/>
        <dbReference type="Rhea" id="RHEA-COMP:11060"/>
        <dbReference type="Rhea" id="RHEA-COMP:11605"/>
        <dbReference type="ChEBI" id="CHEBI:15377"/>
        <dbReference type="ChEBI" id="CHEBI:30013"/>
        <dbReference type="ChEBI" id="CHEBI:43474"/>
        <dbReference type="ChEBI" id="CHEBI:61977"/>
        <dbReference type="EC" id="3.1.3.16"/>
    </reaction>
</comment>
<evidence type="ECO:0000256" key="1">
    <source>
        <dbReference type="ARBA" id="ARBA00004123"/>
    </source>
</evidence>
<evidence type="ECO:0000256" key="6">
    <source>
        <dbReference type="ARBA" id="ARBA00048336"/>
    </source>
</evidence>
<evidence type="ECO:0000256" key="5">
    <source>
        <dbReference type="ARBA" id="ARBA00047761"/>
    </source>
</evidence>
<accession>A0A484LRJ8</accession>
<keyword evidence="10" id="KW-1185">Reference proteome</keyword>
<keyword evidence="3" id="KW-0378">Hydrolase</keyword>
<dbReference type="InterPro" id="IPR039189">
    <property type="entry name" value="Fcp1"/>
</dbReference>
<feature type="domain" description="FCP1 homology" evidence="8">
    <location>
        <begin position="24"/>
        <end position="95"/>
    </location>
</feature>
<feature type="compositionally biased region" description="Low complexity" evidence="7">
    <location>
        <begin position="138"/>
        <end position="149"/>
    </location>
</feature>
<reference evidence="9 10" key="1">
    <citation type="submission" date="2018-04" db="EMBL/GenBank/DDBJ databases">
        <authorList>
            <person name="Vogel A."/>
        </authorList>
    </citation>
    <scope>NUCLEOTIDE SEQUENCE [LARGE SCALE GENOMIC DNA]</scope>
</reference>
<name>A0A484LRJ8_9ASTE</name>
<dbReference type="InterPro" id="IPR023214">
    <property type="entry name" value="HAD_sf"/>
</dbReference>
<keyword evidence="4" id="KW-0539">Nucleus</keyword>
<protein>
    <recommendedName>
        <fullName evidence="2">protein-serine/threonine phosphatase</fullName>
        <ecNumber evidence="2">3.1.3.16</ecNumber>
    </recommendedName>
</protein>
<dbReference type="OrthoDB" id="10249888at2759"/>
<evidence type="ECO:0000259" key="8">
    <source>
        <dbReference type="Pfam" id="PF03031"/>
    </source>
</evidence>
<evidence type="ECO:0000256" key="2">
    <source>
        <dbReference type="ARBA" id="ARBA00013081"/>
    </source>
</evidence>
<evidence type="ECO:0000256" key="4">
    <source>
        <dbReference type="ARBA" id="ARBA00023242"/>
    </source>
</evidence>
<dbReference type="GO" id="GO:0008420">
    <property type="term" value="F:RNA polymerase II CTD heptapeptide repeat phosphatase activity"/>
    <property type="evidence" value="ECO:0007669"/>
    <property type="project" value="InterPro"/>
</dbReference>
<evidence type="ECO:0000313" key="10">
    <source>
        <dbReference type="Proteomes" id="UP000595140"/>
    </source>
</evidence>
<dbReference type="AlphaFoldDB" id="A0A484LRJ8"/>
<evidence type="ECO:0000256" key="7">
    <source>
        <dbReference type="SAM" id="MobiDB-lite"/>
    </source>
</evidence>
<organism evidence="9 10">
    <name type="scientific">Cuscuta campestris</name>
    <dbReference type="NCBI Taxonomy" id="132261"/>
    <lineage>
        <taxon>Eukaryota</taxon>
        <taxon>Viridiplantae</taxon>
        <taxon>Streptophyta</taxon>
        <taxon>Embryophyta</taxon>
        <taxon>Tracheophyta</taxon>
        <taxon>Spermatophyta</taxon>
        <taxon>Magnoliopsida</taxon>
        <taxon>eudicotyledons</taxon>
        <taxon>Gunneridae</taxon>
        <taxon>Pentapetalae</taxon>
        <taxon>asterids</taxon>
        <taxon>lamiids</taxon>
        <taxon>Solanales</taxon>
        <taxon>Convolvulaceae</taxon>
        <taxon>Cuscuteae</taxon>
        <taxon>Cuscuta</taxon>
        <taxon>Cuscuta subgen. Grammica</taxon>
        <taxon>Cuscuta sect. Cleistogrammica</taxon>
    </lineage>
</organism>
<gene>
    <name evidence="9" type="ORF">CCAM_LOCUS20680</name>
</gene>
<dbReference type="PANTHER" id="PTHR23081:SF36">
    <property type="entry name" value="RNA POLYMERASE II SUBUNIT A C-TERMINAL DOMAIN PHOSPHATASE"/>
    <property type="match status" value="1"/>
</dbReference>